<reference evidence="8 9" key="1">
    <citation type="submission" date="2018-11" db="EMBL/GenBank/DDBJ databases">
        <title>Gordonia insulae sp. nov., isolated from an island soil.</title>
        <authorList>
            <person name="Kim Y.S."/>
            <person name="Kim S.B."/>
        </authorList>
    </citation>
    <scope>NUCLEOTIDE SEQUENCE [LARGE SCALE GENOMIC DNA]</scope>
    <source>
        <strain evidence="8 9">MMS17-SY073</strain>
    </source>
</reference>
<evidence type="ECO:0000256" key="2">
    <source>
        <dbReference type="ARBA" id="ARBA00022448"/>
    </source>
</evidence>
<evidence type="ECO:0000313" key="8">
    <source>
        <dbReference type="EMBL" id="AZG48256.1"/>
    </source>
</evidence>
<evidence type="ECO:0000313" key="9">
    <source>
        <dbReference type="Proteomes" id="UP000271469"/>
    </source>
</evidence>
<evidence type="ECO:0000256" key="1">
    <source>
        <dbReference type="ARBA" id="ARBA00001927"/>
    </source>
</evidence>
<keyword evidence="7" id="KW-0003">3Fe-4S</keyword>
<dbReference type="Proteomes" id="UP000271469">
    <property type="component" value="Chromosome"/>
</dbReference>
<protein>
    <submittedName>
        <fullName evidence="8">Ferredoxin-1</fullName>
    </submittedName>
</protein>
<keyword evidence="9" id="KW-1185">Reference proteome</keyword>
<evidence type="ECO:0000256" key="4">
    <source>
        <dbReference type="ARBA" id="ARBA00022982"/>
    </source>
</evidence>
<dbReference type="RefSeq" id="WP_124710492.1">
    <property type="nucleotide sequence ID" value="NZ_CP033972.1"/>
</dbReference>
<evidence type="ECO:0000256" key="3">
    <source>
        <dbReference type="ARBA" id="ARBA00022723"/>
    </source>
</evidence>
<sequence>MRVEVDLDLCQGHGMCEMEAPDVFRAHVDHVEILDKEPDESRRAEVEAAVMYCPTQALRIIEDDE</sequence>
<accession>A0A3G8JTQ4</accession>
<dbReference type="EMBL" id="CP033972">
    <property type="protein sequence ID" value="AZG48256.1"/>
    <property type="molecule type" value="Genomic_DNA"/>
</dbReference>
<dbReference type="InterPro" id="IPR051269">
    <property type="entry name" value="Fe-S_cluster_ET"/>
</dbReference>
<proteinExistence type="predicted"/>
<dbReference type="Gene3D" id="3.30.70.20">
    <property type="match status" value="1"/>
</dbReference>
<dbReference type="PANTHER" id="PTHR36923">
    <property type="entry name" value="FERREDOXIN"/>
    <property type="match status" value="1"/>
</dbReference>
<comment type="cofactor">
    <cofactor evidence="1">
        <name>[3Fe-4S] cluster</name>
        <dbReference type="ChEBI" id="CHEBI:21137"/>
    </cofactor>
</comment>
<dbReference type="GO" id="GO:0051538">
    <property type="term" value="F:3 iron, 4 sulfur cluster binding"/>
    <property type="evidence" value="ECO:0007669"/>
    <property type="project" value="UniProtKB-KW"/>
</dbReference>
<dbReference type="OrthoDB" id="14703at2"/>
<keyword evidence="3" id="KW-0479">Metal-binding</keyword>
<name>A0A3G8JTQ4_9ACTN</name>
<dbReference type="AlphaFoldDB" id="A0A3G8JTQ4"/>
<dbReference type="Pfam" id="PF13459">
    <property type="entry name" value="Fer4_15"/>
    <property type="match status" value="1"/>
</dbReference>
<dbReference type="PANTHER" id="PTHR36923:SF3">
    <property type="entry name" value="FERREDOXIN"/>
    <property type="match status" value="1"/>
</dbReference>
<dbReference type="SUPFAM" id="SSF54862">
    <property type="entry name" value="4Fe-4S ferredoxins"/>
    <property type="match status" value="1"/>
</dbReference>
<keyword evidence="6" id="KW-0411">Iron-sulfur</keyword>
<evidence type="ECO:0000256" key="7">
    <source>
        <dbReference type="ARBA" id="ARBA00023291"/>
    </source>
</evidence>
<keyword evidence="4" id="KW-0249">Electron transport</keyword>
<keyword evidence="5" id="KW-0408">Iron</keyword>
<keyword evidence="2" id="KW-0813">Transport</keyword>
<gene>
    <name evidence="8" type="primary">suaB</name>
    <name evidence="8" type="ORF">D7316_04873</name>
</gene>
<dbReference type="KEGG" id="gom:D7316_04873"/>
<dbReference type="GO" id="GO:0046872">
    <property type="term" value="F:metal ion binding"/>
    <property type="evidence" value="ECO:0007669"/>
    <property type="project" value="UniProtKB-KW"/>
</dbReference>
<organism evidence="8 9">
    <name type="scientific">Gordonia insulae</name>
    <dbReference type="NCBI Taxonomy" id="2420509"/>
    <lineage>
        <taxon>Bacteria</taxon>
        <taxon>Bacillati</taxon>
        <taxon>Actinomycetota</taxon>
        <taxon>Actinomycetes</taxon>
        <taxon>Mycobacteriales</taxon>
        <taxon>Gordoniaceae</taxon>
        <taxon>Gordonia</taxon>
    </lineage>
</organism>
<evidence type="ECO:0000256" key="6">
    <source>
        <dbReference type="ARBA" id="ARBA00023014"/>
    </source>
</evidence>
<evidence type="ECO:0000256" key="5">
    <source>
        <dbReference type="ARBA" id="ARBA00023004"/>
    </source>
</evidence>